<evidence type="ECO:0000256" key="3">
    <source>
        <dbReference type="ARBA" id="ARBA00022833"/>
    </source>
</evidence>
<dbReference type="AlphaFoldDB" id="A0AAV9ZFD3"/>
<gene>
    <name evidence="6" type="ORF">R3P38DRAFT_2664825</name>
</gene>
<sequence>MHPSLQTSNITDLPISCRKYALNAAAGSVKDMEMLFSLIDAQRIPTTKLGLLLPVFYQNLDVCGCPTPESIDIGGPKLSSSIMGAIGSMQGLVPLYQKRQITNKVAEELWPRLWTWIQTLDLYRDVVEQIIPRRQHATYGLFIHMFYLARPDPGTVLSADIPGMRAILARCWMYLVQDDVNEAGFRTLALFFYSDAAPARSDHLLEYIDGAGGTIDTLATLIMDHLALNSPSSHSRRKALSPHANYHFYVGLVRLLTEGDEADDPLSTALLNRGFIRRLTALTCHYGRDPKDEREKAVLQLCLSLLINKLTAFAGYKAVGDALQSHRLIEVIGWCVHHDHPDVKDVIRFLLNTVLPRCMVSYSILSTISRHRNEDKLFSLPKPLPNAPWFEKWMLFYNVAKKNMEVFESYRNGQYIPIRGCDNMKCGELRRSQDIKRCGSCHEMNYCSTECQRVDWEEGHRNMCDRLRPLHLESDHLTLRERSFITALGHHDHEASILDLCLKKISFMHSHQDEAFYTLFDYTSTHFSPLIRSVQRPPRLRTSTSNAMLAQWEDQVSRAARSEGRMELLVVLFGDGKSTYRRMVPLRSQTAVLHTGLRRIAGSFEADMQLSEVDIRQEVENLLARRRELGEHALQWEGVQTD</sequence>
<reference evidence="6 7" key="1">
    <citation type="journal article" date="2024" name="J Genomics">
        <title>Draft genome sequencing and assembly of Favolaschia claudopus CIRM-BRFM 2984 isolated from oak limbs.</title>
        <authorList>
            <person name="Navarro D."/>
            <person name="Drula E."/>
            <person name="Chaduli D."/>
            <person name="Cazenave R."/>
            <person name="Ahrendt S."/>
            <person name="Wang J."/>
            <person name="Lipzen A."/>
            <person name="Daum C."/>
            <person name="Barry K."/>
            <person name="Grigoriev I.V."/>
            <person name="Favel A."/>
            <person name="Rosso M.N."/>
            <person name="Martin F."/>
        </authorList>
    </citation>
    <scope>NUCLEOTIDE SEQUENCE [LARGE SCALE GENOMIC DNA]</scope>
    <source>
        <strain evidence="6 7">CIRM-BRFM 2984</strain>
    </source>
</reference>
<feature type="domain" description="MYND-type" evidence="5">
    <location>
        <begin position="423"/>
        <end position="464"/>
    </location>
</feature>
<dbReference type="Pfam" id="PF01753">
    <property type="entry name" value="zf-MYND"/>
    <property type="match status" value="1"/>
</dbReference>
<dbReference type="SUPFAM" id="SSF144232">
    <property type="entry name" value="HIT/MYND zinc finger-like"/>
    <property type="match status" value="1"/>
</dbReference>
<evidence type="ECO:0000256" key="4">
    <source>
        <dbReference type="PROSITE-ProRule" id="PRU00134"/>
    </source>
</evidence>
<keyword evidence="7" id="KW-1185">Reference proteome</keyword>
<dbReference type="InterPro" id="IPR002893">
    <property type="entry name" value="Znf_MYND"/>
</dbReference>
<evidence type="ECO:0000313" key="7">
    <source>
        <dbReference type="Proteomes" id="UP001362999"/>
    </source>
</evidence>
<dbReference type="Gene3D" id="6.10.140.2220">
    <property type="match status" value="1"/>
</dbReference>
<evidence type="ECO:0000259" key="5">
    <source>
        <dbReference type="PROSITE" id="PS50865"/>
    </source>
</evidence>
<organism evidence="6 7">
    <name type="scientific">Favolaschia claudopus</name>
    <dbReference type="NCBI Taxonomy" id="2862362"/>
    <lineage>
        <taxon>Eukaryota</taxon>
        <taxon>Fungi</taxon>
        <taxon>Dikarya</taxon>
        <taxon>Basidiomycota</taxon>
        <taxon>Agaricomycotina</taxon>
        <taxon>Agaricomycetes</taxon>
        <taxon>Agaricomycetidae</taxon>
        <taxon>Agaricales</taxon>
        <taxon>Marasmiineae</taxon>
        <taxon>Mycenaceae</taxon>
        <taxon>Favolaschia</taxon>
    </lineage>
</organism>
<keyword evidence="2 4" id="KW-0863">Zinc-finger</keyword>
<dbReference type="EMBL" id="JAWWNJ010000155">
    <property type="protein sequence ID" value="KAK6980960.1"/>
    <property type="molecule type" value="Genomic_DNA"/>
</dbReference>
<evidence type="ECO:0000256" key="1">
    <source>
        <dbReference type="ARBA" id="ARBA00022723"/>
    </source>
</evidence>
<dbReference type="GO" id="GO:0008270">
    <property type="term" value="F:zinc ion binding"/>
    <property type="evidence" value="ECO:0007669"/>
    <property type="project" value="UniProtKB-KW"/>
</dbReference>
<protein>
    <recommendedName>
        <fullName evidence="5">MYND-type domain-containing protein</fullName>
    </recommendedName>
</protein>
<proteinExistence type="predicted"/>
<evidence type="ECO:0000313" key="6">
    <source>
        <dbReference type="EMBL" id="KAK6980960.1"/>
    </source>
</evidence>
<comment type="caution">
    <text evidence="6">The sequence shown here is derived from an EMBL/GenBank/DDBJ whole genome shotgun (WGS) entry which is preliminary data.</text>
</comment>
<evidence type="ECO:0000256" key="2">
    <source>
        <dbReference type="ARBA" id="ARBA00022771"/>
    </source>
</evidence>
<keyword evidence="1" id="KW-0479">Metal-binding</keyword>
<keyword evidence="3" id="KW-0862">Zinc</keyword>
<dbReference type="PROSITE" id="PS50865">
    <property type="entry name" value="ZF_MYND_2"/>
    <property type="match status" value="1"/>
</dbReference>
<name>A0AAV9ZFD3_9AGAR</name>
<accession>A0AAV9ZFD3</accession>
<dbReference type="Proteomes" id="UP001362999">
    <property type="component" value="Unassembled WGS sequence"/>
</dbReference>